<dbReference type="SMART" id="SM00283">
    <property type="entry name" value="MA"/>
    <property type="match status" value="1"/>
</dbReference>
<keyword evidence="4" id="KW-0472">Membrane</keyword>
<gene>
    <name evidence="6" type="ORF">GTH32_04265</name>
</gene>
<dbReference type="GO" id="GO:0007165">
    <property type="term" value="P:signal transduction"/>
    <property type="evidence" value="ECO:0007669"/>
    <property type="project" value="UniProtKB-KW"/>
</dbReference>
<feature type="transmembrane region" description="Helical" evidence="4">
    <location>
        <begin position="105"/>
        <end position="123"/>
    </location>
</feature>
<keyword evidence="4" id="KW-0812">Transmembrane</keyword>
<evidence type="ECO:0000259" key="5">
    <source>
        <dbReference type="PROSITE" id="PS50111"/>
    </source>
</evidence>
<evidence type="ECO:0000256" key="4">
    <source>
        <dbReference type="SAM" id="Phobius"/>
    </source>
</evidence>
<dbReference type="EMBL" id="JAAAWN010000004">
    <property type="protein sequence ID" value="NDV90410.1"/>
    <property type="molecule type" value="Genomic_DNA"/>
</dbReference>
<dbReference type="PANTHER" id="PTHR32089:SF112">
    <property type="entry name" value="LYSOZYME-LIKE PROTEIN-RELATED"/>
    <property type="match status" value="1"/>
</dbReference>
<feature type="transmembrane region" description="Helical" evidence="4">
    <location>
        <begin position="12"/>
        <end position="31"/>
    </location>
</feature>
<evidence type="ECO:0000256" key="3">
    <source>
        <dbReference type="PROSITE-ProRule" id="PRU00284"/>
    </source>
</evidence>
<dbReference type="GO" id="GO:0006935">
    <property type="term" value="P:chemotaxis"/>
    <property type="evidence" value="ECO:0007669"/>
    <property type="project" value="UniProtKB-ARBA"/>
</dbReference>
<dbReference type="InterPro" id="IPR004089">
    <property type="entry name" value="MCPsignal_dom"/>
</dbReference>
<dbReference type="Proteomes" id="UP000470213">
    <property type="component" value="Unassembled WGS sequence"/>
</dbReference>
<dbReference type="Gene3D" id="1.10.287.950">
    <property type="entry name" value="Methyl-accepting chemotaxis protein"/>
    <property type="match status" value="1"/>
</dbReference>
<keyword evidence="7" id="KW-1185">Reference proteome</keyword>
<dbReference type="GO" id="GO:0016020">
    <property type="term" value="C:membrane"/>
    <property type="evidence" value="ECO:0007669"/>
    <property type="project" value="UniProtKB-SubCell"/>
</dbReference>
<name>A0A7X5LJB1_9ALTE</name>
<evidence type="ECO:0000313" key="7">
    <source>
        <dbReference type="Proteomes" id="UP000470213"/>
    </source>
</evidence>
<dbReference type="PROSITE" id="PS50111">
    <property type="entry name" value="CHEMOTAXIS_TRANSDUC_2"/>
    <property type="match status" value="1"/>
</dbReference>
<evidence type="ECO:0000256" key="2">
    <source>
        <dbReference type="ARBA" id="ARBA00023224"/>
    </source>
</evidence>
<dbReference type="AlphaFoldDB" id="A0A7X5LJB1"/>
<keyword evidence="2 3" id="KW-0807">Transducer</keyword>
<dbReference type="Pfam" id="PF00015">
    <property type="entry name" value="MCPsignal"/>
    <property type="match status" value="1"/>
</dbReference>
<comment type="subcellular location">
    <subcellularLocation>
        <location evidence="1">Membrane</location>
    </subcellularLocation>
</comment>
<dbReference type="PANTHER" id="PTHR32089">
    <property type="entry name" value="METHYL-ACCEPTING CHEMOTAXIS PROTEIN MCPB"/>
    <property type="match status" value="1"/>
</dbReference>
<organism evidence="6 7">
    <name type="scientific">Alteromonas profundi</name>
    <dbReference type="NCBI Taxonomy" id="2696062"/>
    <lineage>
        <taxon>Bacteria</taxon>
        <taxon>Pseudomonadati</taxon>
        <taxon>Pseudomonadota</taxon>
        <taxon>Gammaproteobacteria</taxon>
        <taxon>Alteromonadales</taxon>
        <taxon>Alteromonadaceae</taxon>
        <taxon>Alteromonas/Salinimonas group</taxon>
        <taxon>Alteromonas</taxon>
    </lineage>
</organism>
<feature type="domain" description="Methyl-accepting transducer" evidence="5">
    <location>
        <begin position="221"/>
        <end position="457"/>
    </location>
</feature>
<dbReference type="SUPFAM" id="SSF58104">
    <property type="entry name" value="Methyl-accepting chemotaxis protein (MCP) signaling domain"/>
    <property type="match status" value="1"/>
</dbReference>
<sequence length="493" mass="53538">MQYSWVEEGQKIFRIVIVIQWLVALVIGLVTGELLPAFLFGIPIIAVPLWLSLQQPHSAISRHALAIGTQLFTALHIHQTLGLIEVHFEIFVLLAFLSYFRDWKVIASGVLIVAIHHIGFFIMQLQGMPVFVFEEGHVSFNMLLMHAGFALTEGAVLMYMAKQAHQEGVGAAKLSLTISNMQKRSGQLDLSEPIDTSNPVTRPFAELIAQVRELVALSSTLTQDVVMGCAKMETAAHNMIEVSKNTDHELSKVSASTEEIAQTMQISAEQTTLANDKANAAQTSSHTTRESISSTSNAINSLRTTLNNAAKINAALNEQCSHISDAMRAITGVADQTNLLALNAAIESARAGEHGRGFAVVADEVRSLAIRSKESADQITDITEQLVSQTSESVNQMQTCITLVDEAVLSSDSATQAMTSIMQHIQSANDSMTEVASSAIEQESASAAIAESTNRLNEFTTQELITAESLAQEVRTLSQTSEKMRNAISRFTL</sequence>
<reference evidence="6 7" key="1">
    <citation type="submission" date="2020-01" db="EMBL/GenBank/DDBJ databases">
        <authorList>
            <person name="Chen J."/>
            <person name="Zhu S."/>
            <person name="Yang J."/>
        </authorList>
    </citation>
    <scope>NUCLEOTIDE SEQUENCE [LARGE SCALE GENOMIC DNA]</scope>
    <source>
        <strain evidence="6 7">345S023</strain>
    </source>
</reference>
<proteinExistence type="predicted"/>
<accession>A0A7X5LJB1</accession>
<evidence type="ECO:0000313" key="6">
    <source>
        <dbReference type="EMBL" id="NDV90410.1"/>
    </source>
</evidence>
<dbReference type="RefSeq" id="WP_163084003.1">
    <property type="nucleotide sequence ID" value="NZ_JAAAWN010000004.1"/>
</dbReference>
<protein>
    <submittedName>
        <fullName evidence="6">Chemotaxis protein</fullName>
    </submittedName>
</protein>
<comment type="caution">
    <text evidence="6">The sequence shown here is derived from an EMBL/GenBank/DDBJ whole genome shotgun (WGS) entry which is preliminary data.</text>
</comment>
<feature type="transmembrane region" description="Helical" evidence="4">
    <location>
        <begin position="37"/>
        <end position="53"/>
    </location>
</feature>
<evidence type="ECO:0000256" key="1">
    <source>
        <dbReference type="ARBA" id="ARBA00004370"/>
    </source>
</evidence>
<keyword evidence="4" id="KW-1133">Transmembrane helix</keyword>